<dbReference type="GO" id="GO:0005886">
    <property type="term" value="C:plasma membrane"/>
    <property type="evidence" value="ECO:0007669"/>
    <property type="project" value="TreeGrafter"/>
</dbReference>
<dbReference type="PROSITE" id="PS50893">
    <property type="entry name" value="ABC_TRANSPORTER_2"/>
    <property type="match status" value="1"/>
</dbReference>
<dbReference type="Gene3D" id="3.40.50.300">
    <property type="entry name" value="P-loop containing nucleotide triphosphate hydrolases"/>
    <property type="match status" value="1"/>
</dbReference>
<dbReference type="InterPro" id="IPR027417">
    <property type="entry name" value="P-loop_NTPase"/>
</dbReference>
<evidence type="ECO:0000256" key="7">
    <source>
        <dbReference type="ARBA" id="ARBA00023136"/>
    </source>
</evidence>
<evidence type="ECO:0000256" key="6">
    <source>
        <dbReference type="ARBA" id="ARBA00022989"/>
    </source>
</evidence>
<gene>
    <name evidence="10" type="ORF">Naga_100171g13</name>
</gene>
<keyword evidence="11" id="KW-1185">Reference proteome</keyword>
<dbReference type="EMBL" id="AZIL01001180">
    <property type="protein sequence ID" value="EWM24607.1"/>
    <property type="molecule type" value="Genomic_DNA"/>
</dbReference>
<organism evidence="10 11">
    <name type="scientific">Nannochloropsis gaditana</name>
    <dbReference type="NCBI Taxonomy" id="72520"/>
    <lineage>
        <taxon>Eukaryota</taxon>
        <taxon>Sar</taxon>
        <taxon>Stramenopiles</taxon>
        <taxon>Ochrophyta</taxon>
        <taxon>Eustigmatophyceae</taxon>
        <taxon>Eustigmatales</taxon>
        <taxon>Monodopsidaceae</taxon>
        <taxon>Nannochloropsis</taxon>
    </lineage>
</organism>
<evidence type="ECO:0000256" key="5">
    <source>
        <dbReference type="ARBA" id="ARBA00022840"/>
    </source>
</evidence>
<feature type="transmembrane region" description="Helical" evidence="8">
    <location>
        <begin position="569"/>
        <end position="590"/>
    </location>
</feature>
<evidence type="ECO:0000259" key="9">
    <source>
        <dbReference type="PROSITE" id="PS50893"/>
    </source>
</evidence>
<dbReference type="AlphaFoldDB" id="W7TEJ7"/>
<keyword evidence="4" id="KW-0547">Nucleotide-binding</keyword>
<evidence type="ECO:0000256" key="2">
    <source>
        <dbReference type="ARBA" id="ARBA00022448"/>
    </source>
</evidence>
<dbReference type="PANTHER" id="PTHR48041">
    <property type="entry name" value="ABC TRANSPORTER G FAMILY MEMBER 28"/>
    <property type="match status" value="1"/>
</dbReference>
<comment type="subcellular location">
    <subcellularLocation>
        <location evidence="1">Membrane</location>
        <topology evidence="1">Multi-pass membrane protein</topology>
    </subcellularLocation>
</comment>
<dbReference type="InterPro" id="IPR017871">
    <property type="entry name" value="ABC_transporter-like_CS"/>
</dbReference>
<keyword evidence="5" id="KW-0067">ATP-binding</keyword>
<dbReference type="InterPro" id="IPR003593">
    <property type="entry name" value="AAA+_ATPase"/>
</dbReference>
<dbReference type="GO" id="GO:0016887">
    <property type="term" value="F:ATP hydrolysis activity"/>
    <property type="evidence" value="ECO:0007669"/>
    <property type="project" value="InterPro"/>
</dbReference>
<comment type="caution">
    <text evidence="10">The sequence shown here is derived from an EMBL/GenBank/DDBJ whole genome shotgun (WGS) entry which is preliminary data.</text>
</comment>
<feature type="transmembrane region" description="Helical" evidence="8">
    <location>
        <begin position="462"/>
        <end position="486"/>
    </location>
</feature>
<sequence length="675" mass="73344">MVDSIDLGKLEANIVTDTDLETGDEETTTSTLHSAGLSQNLASSASVKPKDVKTENGRLIVDDRESVSTCARVVLEWNISKYEIKLKKRKSLTVLRSIAGRAENGSFNAVMGPSGCGKTSLLQCLALRTRDFEGSLTLNGKALTGAYFAHTGYVHQKELFFPHLTVREHLVFHALNHLSRHKSLEECIARVEAVMEEVDLTKVGDQKIGGGDLYLVAGISGGERKRLNIATELLGNPRILLLDEPTSGLDSVMGELVCLLLKSIAVQAPRRLVLAAIHTPSSRVFTLVSHVTLLTSHGELAYWGPRDKLLLFLEGLGYRCPSYFNPADFILELASAKVIAGQAGAPGGVGGQELASPGNVSGSLLVESTSSGKLVAACKSTLSRDLAPLGVNNRHKEVVGVQGPGASNWAVSFRTNLWRSWLSQRREYVGLAVAVLMNTALGLVFGVLYFQQIPHDNGRNTAGYLFSLLVTLLIASSIAVCMNFPFDFAILMREYYAGVNSPLGYFLGRTLASEPPSLAFMIMGILPYFMVGLAPSAVAFGWYCLLFFIVNFAAQSIGYLASSFSANPVVGLSILPLFITPMILFSGMLYERNSVPPSLRWIQDISVMNYSFALMVLNQVGHIDGPARSFLIDFLQIKDSDFPGFLIALVSLSILYRVAAMGVLWVRVKFFSKVQ</sequence>
<feature type="domain" description="ABC transporter" evidence="9">
    <location>
        <begin position="74"/>
        <end position="339"/>
    </location>
</feature>
<protein>
    <submittedName>
        <fullName evidence="10">Abc subfamily abcg</fullName>
    </submittedName>
</protein>
<dbReference type="PROSITE" id="PS00211">
    <property type="entry name" value="ABC_TRANSPORTER_1"/>
    <property type="match status" value="1"/>
</dbReference>
<name>W7TEJ7_9STRA</name>
<dbReference type="GO" id="GO:0140359">
    <property type="term" value="F:ABC-type transporter activity"/>
    <property type="evidence" value="ECO:0007669"/>
    <property type="project" value="InterPro"/>
</dbReference>
<reference evidence="10 11" key="1">
    <citation type="journal article" date="2014" name="Mol. Plant">
        <title>Chromosome Scale Genome Assembly and Transcriptome Profiling of Nannochloropsis gaditana in Nitrogen Depletion.</title>
        <authorList>
            <person name="Corteggiani Carpinelli E."/>
            <person name="Telatin A."/>
            <person name="Vitulo N."/>
            <person name="Forcato C."/>
            <person name="D'Angelo M."/>
            <person name="Schiavon R."/>
            <person name="Vezzi A."/>
            <person name="Giacometti G.M."/>
            <person name="Morosinotto T."/>
            <person name="Valle G."/>
        </authorList>
    </citation>
    <scope>NUCLEOTIDE SEQUENCE [LARGE SCALE GENOMIC DNA]</scope>
    <source>
        <strain evidence="10 11">B-31</strain>
    </source>
</reference>
<dbReference type="Proteomes" id="UP000019335">
    <property type="component" value="Chromosome 13"/>
</dbReference>
<keyword evidence="7 8" id="KW-0472">Membrane</keyword>
<feature type="transmembrane region" description="Helical" evidence="8">
    <location>
        <begin position="428"/>
        <end position="450"/>
    </location>
</feature>
<dbReference type="OrthoDB" id="66620at2759"/>
<feature type="transmembrane region" description="Helical" evidence="8">
    <location>
        <begin position="645"/>
        <end position="666"/>
    </location>
</feature>
<dbReference type="PANTHER" id="PTHR48041:SF139">
    <property type="entry name" value="PROTEIN SCARLET"/>
    <property type="match status" value="1"/>
</dbReference>
<evidence type="ECO:0000256" key="3">
    <source>
        <dbReference type="ARBA" id="ARBA00022692"/>
    </source>
</evidence>
<keyword evidence="6 8" id="KW-1133">Transmembrane helix</keyword>
<dbReference type="GO" id="GO:0005524">
    <property type="term" value="F:ATP binding"/>
    <property type="evidence" value="ECO:0007669"/>
    <property type="project" value="UniProtKB-KW"/>
</dbReference>
<proteinExistence type="predicted"/>
<evidence type="ECO:0000256" key="8">
    <source>
        <dbReference type="SAM" id="Phobius"/>
    </source>
</evidence>
<accession>W7TEJ7</accession>
<evidence type="ECO:0000313" key="10">
    <source>
        <dbReference type="EMBL" id="EWM24607.1"/>
    </source>
</evidence>
<dbReference type="SMART" id="SM00382">
    <property type="entry name" value="AAA"/>
    <property type="match status" value="1"/>
</dbReference>
<dbReference type="Pfam" id="PF01061">
    <property type="entry name" value="ABC2_membrane"/>
    <property type="match status" value="1"/>
</dbReference>
<evidence type="ECO:0000256" key="4">
    <source>
        <dbReference type="ARBA" id="ARBA00022741"/>
    </source>
</evidence>
<keyword evidence="3 8" id="KW-0812">Transmembrane</keyword>
<dbReference type="Pfam" id="PF00005">
    <property type="entry name" value="ABC_tran"/>
    <property type="match status" value="1"/>
</dbReference>
<dbReference type="InterPro" id="IPR003439">
    <property type="entry name" value="ABC_transporter-like_ATP-bd"/>
</dbReference>
<keyword evidence="2" id="KW-0813">Transport</keyword>
<dbReference type="InterPro" id="IPR050352">
    <property type="entry name" value="ABCG_transporters"/>
</dbReference>
<dbReference type="SUPFAM" id="SSF52540">
    <property type="entry name" value="P-loop containing nucleoside triphosphate hydrolases"/>
    <property type="match status" value="1"/>
</dbReference>
<dbReference type="InterPro" id="IPR013525">
    <property type="entry name" value="ABC2_TM"/>
</dbReference>
<evidence type="ECO:0000313" key="11">
    <source>
        <dbReference type="Proteomes" id="UP000019335"/>
    </source>
</evidence>
<evidence type="ECO:0000256" key="1">
    <source>
        <dbReference type="ARBA" id="ARBA00004141"/>
    </source>
</evidence>